<feature type="DNA-binding region" description="H-T-H motif" evidence="2">
    <location>
        <begin position="85"/>
        <end position="104"/>
    </location>
</feature>
<evidence type="ECO:0000256" key="1">
    <source>
        <dbReference type="ARBA" id="ARBA00023125"/>
    </source>
</evidence>
<feature type="region of interest" description="Disordered" evidence="3">
    <location>
        <begin position="13"/>
        <end position="42"/>
    </location>
</feature>
<dbReference type="SUPFAM" id="SSF46689">
    <property type="entry name" value="Homeodomain-like"/>
    <property type="match status" value="1"/>
</dbReference>
<dbReference type="Gene3D" id="1.10.357.10">
    <property type="entry name" value="Tetracycline Repressor, domain 2"/>
    <property type="match status" value="1"/>
</dbReference>
<dbReference type="InterPro" id="IPR050109">
    <property type="entry name" value="HTH-type_TetR-like_transc_reg"/>
</dbReference>
<dbReference type="Pfam" id="PF00440">
    <property type="entry name" value="TetR_N"/>
    <property type="match status" value="1"/>
</dbReference>
<dbReference type="EMBL" id="BAAABU010000001">
    <property type="protein sequence ID" value="GAA0209541.1"/>
    <property type="molecule type" value="Genomic_DNA"/>
</dbReference>
<gene>
    <name evidence="5" type="ORF">GCM10010492_04080</name>
</gene>
<dbReference type="Gene3D" id="1.10.10.60">
    <property type="entry name" value="Homeodomain-like"/>
    <property type="match status" value="1"/>
</dbReference>
<keyword evidence="6" id="KW-1185">Reference proteome</keyword>
<evidence type="ECO:0000313" key="5">
    <source>
        <dbReference type="EMBL" id="GAA0209541.1"/>
    </source>
</evidence>
<dbReference type="Proteomes" id="UP001500416">
    <property type="component" value="Unassembled WGS sequence"/>
</dbReference>
<evidence type="ECO:0000313" key="6">
    <source>
        <dbReference type="Proteomes" id="UP001500416"/>
    </source>
</evidence>
<dbReference type="PROSITE" id="PS50977">
    <property type="entry name" value="HTH_TETR_2"/>
    <property type="match status" value="1"/>
</dbReference>
<evidence type="ECO:0000259" key="4">
    <source>
        <dbReference type="PROSITE" id="PS50977"/>
    </source>
</evidence>
<reference evidence="6" key="1">
    <citation type="journal article" date="2019" name="Int. J. Syst. Evol. Microbiol.">
        <title>The Global Catalogue of Microorganisms (GCM) 10K type strain sequencing project: providing services to taxonomists for standard genome sequencing and annotation.</title>
        <authorList>
            <consortium name="The Broad Institute Genomics Platform"/>
            <consortium name="The Broad Institute Genome Sequencing Center for Infectious Disease"/>
            <person name="Wu L."/>
            <person name="Ma J."/>
        </authorList>
    </citation>
    <scope>NUCLEOTIDE SEQUENCE [LARGE SCALE GENOMIC DNA]</scope>
    <source>
        <strain evidence="6">JCM 3380</strain>
    </source>
</reference>
<dbReference type="PANTHER" id="PTHR30055:SF226">
    <property type="entry name" value="HTH-TYPE TRANSCRIPTIONAL REGULATOR PKSA"/>
    <property type="match status" value="1"/>
</dbReference>
<proteinExistence type="predicted"/>
<evidence type="ECO:0000256" key="2">
    <source>
        <dbReference type="PROSITE-ProRule" id="PRU00335"/>
    </source>
</evidence>
<name>A0ABP3CN77_9PSEU</name>
<evidence type="ECO:0000256" key="3">
    <source>
        <dbReference type="SAM" id="MobiDB-lite"/>
    </source>
</evidence>
<dbReference type="InterPro" id="IPR001647">
    <property type="entry name" value="HTH_TetR"/>
</dbReference>
<feature type="domain" description="HTH tetR-type" evidence="4">
    <location>
        <begin position="62"/>
        <end position="122"/>
    </location>
</feature>
<accession>A0ABP3CN77</accession>
<sequence length="242" mass="25736">MGLELLRALGGHEQAVGRDEHPAPPGSRRYVGNYSNAASGKQGGRLRRVPRISAETLAEHRANRLRSLLAAGREIVAEEGPDALTLAALARRVGLSRPSLYEYFKSREELVAAIVTDELPDQARRLAAAVNAVSGVPAKVEAYLRTVLEIIVDGSHGAVVALSAHALPEESRRRIRAEHEKLLAPLAGVLLEARVPQPGLRALLIHGSVEAAARTLRPGDVSQSEAVVSALLDQTLHGLGTA</sequence>
<protein>
    <submittedName>
        <fullName evidence="5">TetR/AcrR family transcriptional regulator</fullName>
    </submittedName>
</protein>
<dbReference type="PANTHER" id="PTHR30055">
    <property type="entry name" value="HTH-TYPE TRANSCRIPTIONAL REGULATOR RUTR"/>
    <property type="match status" value="1"/>
</dbReference>
<dbReference type="PRINTS" id="PR00455">
    <property type="entry name" value="HTHTETR"/>
</dbReference>
<keyword evidence="1 2" id="KW-0238">DNA-binding</keyword>
<comment type="caution">
    <text evidence="5">The sequence shown here is derived from an EMBL/GenBank/DDBJ whole genome shotgun (WGS) entry which is preliminary data.</text>
</comment>
<organism evidence="5 6">
    <name type="scientific">Saccharothrix mutabilis subsp. mutabilis</name>
    <dbReference type="NCBI Taxonomy" id="66855"/>
    <lineage>
        <taxon>Bacteria</taxon>
        <taxon>Bacillati</taxon>
        <taxon>Actinomycetota</taxon>
        <taxon>Actinomycetes</taxon>
        <taxon>Pseudonocardiales</taxon>
        <taxon>Pseudonocardiaceae</taxon>
        <taxon>Saccharothrix</taxon>
    </lineage>
</organism>
<dbReference type="InterPro" id="IPR009057">
    <property type="entry name" value="Homeodomain-like_sf"/>
</dbReference>